<dbReference type="RefSeq" id="WP_146913939.1">
    <property type="nucleotide sequence ID" value="NZ_CP042344.1"/>
</dbReference>
<evidence type="ECO:0000313" key="3">
    <source>
        <dbReference type="EMBL" id="QEA14312.1"/>
    </source>
</evidence>
<name>A0A5B8RZT7_9BURK</name>
<feature type="chain" id="PRO_5023127661" evidence="2">
    <location>
        <begin position="22"/>
        <end position="190"/>
    </location>
</feature>
<evidence type="ECO:0000256" key="1">
    <source>
        <dbReference type="SAM" id="MobiDB-lite"/>
    </source>
</evidence>
<feature type="compositionally biased region" description="Basic and acidic residues" evidence="1">
    <location>
        <begin position="103"/>
        <end position="130"/>
    </location>
</feature>
<feature type="signal peptide" evidence="2">
    <location>
        <begin position="1"/>
        <end position="21"/>
    </location>
</feature>
<evidence type="ECO:0000313" key="4">
    <source>
        <dbReference type="Proteomes" id="UP000321199"/>
    </source>
</evidence>
<accession>A0A5B8RZT7</accession>
<keyword evidence="4" id="KW-1185">Reference proteome</keyword>
<dbReference type="Proteomes" id="UP000321199">
    <property type="component" value="Chromosome"/>
</dbReference>
<feature type="compositionally biased region" description="Low complexity" evidence="1">
    <location>
        <begin position="58"/>
        <end position="102"/>
    </location>
</feature>
<sequence length="190" mass="20025">MTLQRFFLLVLACGWATLASAQYQWLDKDGRKVFSDRPPPLDVPQKNILQEPRLGRIAPARTAPAGAAPADAPAAGADASPAAGAAAPAAAAAAKPPAASAGTDKELQEAKAKAEAQEQARKKAEEEAKARKQAQTQADNCRRARQAKTTLEPGRLVGTVNAQGERVYMDDATRAAELKRAEQIIASDCK</sequence>
<protein>
    <submittedName>
        <fullName evidence="3">DUF4124 domain-containing protein</fullName>
    </submittedName>
</protein>
<reference evidence="3 4" key="1">
    <citation type="submission" date="2019-07" db="EMBL/GenBank/DDBJ databases">
        <title>Complete genome sequence of Comamonas sp. NLF 7-7 isolated from livestock.</title>
        <authorList>
            <person name="Kim D.H."/>
            <person name="Kim J.G."/>
        </authorList>
    </citation>
    <scope>NUCLEOTIDE SEQUENCE [LARGE SCALE GENOMIC DNA]</scope>
    <source>
        <strain evidence="3 4">NLF 7-7</strain>
    </source>
</reference>
<organism evidence="3 4">
    <name type="scientific">Comamonas flocculans</name>
    <dbReference type="NCBI Taxonomy" id="2597701"/>
    <lineage>
        <taxon>Bacteria</taxon>
        <taxon>Pseudomonadati</taxon>
        <taxon>Pseudomonadota</taxon>
        <taxon>Betaproteobacteria</taxon>
        <taxon>Burkholderiales</taxon>
        <taxon>Comamonadaceae</taxon>
        <taxon>Comamonas</taxon>
    </lineage>
</organism>
<dbReference type="KEGG" id="cof:FOZ74_15445"/>
<dbReference type="AlphaFoldDB" id="A0A5B8RZT7"/>
<proteinExistence type="predicted"/>
<keyword evidence="2" id="KW-0732">Signal</keyword>
<gene>
    <name evidence="3" type="ORF">FOZ74_15445</name>
</gene>
<dbReference type="OrthoDB" id="9181422at2"/>
<dbReference type="EMBL" id="CP042344">
    <property type="protein sequence ID" value="QEA14312.1"/>
    <property type="molecule type" value="Genomic_DNA"/>
</dbReference>
<evidence type="ECO:0000256" key="2">
    <source>
        <dbReference type="SAM" id="SignalP"/>
    </source>
</evidence>
<feature type="region of interest" description="Disordered" evidence="1">
    <location>
        <begin position="35"/>
        <end position="157"/>
    </location>
</feature>